<dbReference type="PROSITE" id="PS50042">
    <property type="entry name" value="CNMP_BINDING_3"/>
    <property type="match status" value="1"/>
</dbReference>
<dbReference type="InterPro" id="IPR014710">
    <property type="entry name" value="RmlC-like_jellyroll"/>
</dbReference>
<evidence type="ECO:0000313" key="2">
    <source>
        <dbReference type="EMBL" id="OIQ91446.1"/>
    </source>
</evidence>
<gene>
    <name evidence="2" type="primary">crp_28</name>
    <name evidence="2" type="ORF">GALL_266510</name>
</gene>
<dbReference type="InterPro" id="IPR000595">
    <property type="entry name" value="cNMP-bd_dom"/>
</dbReference>
<dbReference type="InterPro" id="IPR018490">
    <property type="entry name" value="cNMP-bd_dom_sf"/>
</dbReference>
<sequence>MAGDSDKKPVGPERISFAKGASIFKEGEQADASYILESGQIGIFKMVSGKRILLGTIRPRGIFGELALLDPSPRMAAAVALEESVCAVITREAMEQMLESAPPGLLVLMRSMAQTLRAAGDDLADARFQLQEMERAAAG</sequence>
<reference evidence="2" key="1">
    <citation type="submission" date="2016-10" db="EMBL/GenBank/DDBJ databases">
        <title>Sequence of Gallionella enrichment culture.</title>
        <authorList>
            <person name="Poehlein A."/>
            <person name="Muehling M."/>
            <person name="Daniel R."/>
        </authorList>
    </citation>
    <scope>NUCLEOTIDE SEQUENCE</scope>
</reference>
<dbReference type="PRINTS" id="PR00103">
    <property type="entry name" value="CAMPKINASE"/>
</dbReference>
<dbReference type="CDD" id="cd00038">
    <property type="entry name" value="CAP_ED"/>
    <property type="match status" value="1"/>
</dbReference>
<protein>
    <submittedName>
        <fullName evidence="2">cAMP receptor protein</fullName>
    </submittedName>
</protein>
<dbReference type="Pfam" id="PF00027">
    <property type="entry name" value="cNMP_binding"/>
    <property type="match status" value="1"/>
</dbReference>
<dbReference type="InterPro" id="IPR050397">
    <property type="entry name" value="Env_Response_Regulators"/>
</dbReference>
<dbReference type="AlphaFoldDB" id="A0A1J5R650"/>
<proteinExistence type="predicted"/>
<comment type="caution">
    <text evidence="2">The sequence shown here is derived from an EMBL/GenBank/DDBJ whole genome shotgun (WGS) entry which is preliminary data.</text>
</comment>
<organism evidence="2">
    <name type="scientific">mine drainage metagenome</name>
    <dbReference type="NCBI Taxonomy" id="410659"/>
    <lineage>
        <taxon>unclassified sequences</taxon>
        <taxon>metagenomes</taxon>
        <taxon>ecological metagenomes</taxon>
    </lineage>
</organism>
<dbReference type="SMART" id="SM00100">
    <property type="entry name" value="cNMP"/>
    <property type="match status" value="1"/>
</dbReference>
<dbReference type="EMBL" id="MLJW01000259">
    <property type="protein sequence ID" value="OIQ91446.1"/>
    <property type="molecule type" value="Genomic_DNA"/>
</dbReference>
<dbReference type="GO" id="GO:0005829">
    <property type="term" value="C:cytosol"/>
    <property type="evidence" value="ECO:0007669"/>
    <property type="project" value="TreeGrafter"/>
</dbReference>
<name>A0A1J5R650_9ZZZZ</name>
<dbReference type="PANTHER" id="PTHR24567:SF74">
    <property type="entry name" value="HTH-TYPE TRANSCRIPTIONAL REGULATOR ARCR"/>
    <property type="match status" value="1"/>
</dbReference>
<dbReference type="GO" id="GO:0003700">
    <property type="term" value="F:DNA-binding transcription factor activity"/>
    <property type="evidence" value="ECO:0007669"/>
    <property type="project" value="TreeGrafter"/>
</dbReference>
<dbReference type="SUPFAM" id="SSF51206">
    <property type="entry name" value="cAMP-binding domain-like"/>
    <property type="match status" value="1"/>
</dbReference>
<dbReference type="Gene3D" id="2.60.120.10">
    <property type="entry name" value="Jelly Rolls"/>
    <property type="match status" value="1"/>
</dbReference>
<keyword evidence="2" id="KW-0675">Receptor</keyword>
<evidence type="ECO:0000259" key="1">
    <source>
        <dbReference type="PROSITE" id="PS50042"/>
    </source>
</evidence>
<accession>A0A1J5R650</accession>
<feature type="domain" description="Cyclic nucleotide-binding" evidence="1">
    <location>
        <begin position="17"/>
        <end position="98"/>
    </location>
</feature>
<dbReference type="PANTHER" id="PTHR24567">
    <property type="entry name" value="CRP FAMILY TRANSCRIPTIONAL REGULATORY PROTEIN"/>
    <property type="match status" value="1"/>
</dbReference>